<feature type="transmembrane region" description="Helical" evidence="3">
    <location>
        <begin position="362"/>
        <end position="387"/>
    </location>
</feature>
<dbReference type="RefSeq" id="XP_001836661.2">
    <property type="nucleotide sequence ID" value="XM_001836609.2"/>
</dbReference>
<evidence type="ECO:0000256" key="1">
    <source>
        <dbReference type="ARBA" id="ARBA00004141"/>
    </source>
</evidence>
<feature type="transmembrane region" description="Helical" evidence="3">
    <location>
        <begin position="426"/>
        <end position="446"/>
    </location>
</feature>
<proteinExistence type="inferred from homology"/>
<evidence type="ECO:0000313" key="5">
    <source>
        <dbReference type="EMBL" id="EAU85232.2"/>
    </source>
</evidence>
<dbReference type="AlphaFoldDB" id="A8NVD3"/>
<feature type="transmembrane region" description="Helical" evidence="3">
    <location>
        <begin position="333"/>
        <end position="356"/>
    </location>
</feature>
<dbReference type="eggNOG" id="KOG2504">
    <property type="taxonomic scope" value="Eukaryota"/>
</dbReference>
<keyword evidence="4" id="KW-0732">Signal</keyword>
<dbReference type="GO" id="GO:0022857">
    <property type="term" value="F:transmembrane transporter activity"/>
    <property type="evidence" value="ECO:0007669"/>
    <property type="project" value="InterPro"/>
</dbReference>
<comment type="subcellular location">
    <subcellularLocation>
        <location evidence="1">Membrane</location>
        <topology evidence="1">Multi-pass membrane protein</topology>
    </subcellularLocation>
</comment>
<feature type="signal peptide" evidence="4">
    <location>
        <begin position="1"/>
        <end position="16"/>
    </location>
</feature>
<dbReference type="OrthoDB" id="6499973at2759"/>
<feature type="transmembrane region" description="Helical" evidence="3">
    <location>
        <begin position="230"/>
        <end position="252"/>
    </location>
</feature>
<dbReference type="VEuPathDB" id="FungiDB:CC1G_06248"/>
<dbReference type="Proteomes" id="UP000001861">
    <property type="component" value="Unassembled WGS sequence"/>
</dbReference>
<accession>A8NVD3</accession>
<keyword evidence="3" id="KW-0472">Membrane</keyword>
<dbReference type="GeneID" id="6013209"/>
<feature type="transmembrane region" description="Helical" evidence="3">
    <location>
        <begin position="399"/>
        <end position="420"/>
    </location>
</feature>
<organism evidence="5 6">
    <name type="scientific">Coprinopsis cinerea (strain Okayama-7 / 130 / ATCC MYA-4618 / FGSC 9003)</name>
    <name type="common">Inky cap fungus</name>
    <name type="synonym">Hormographiella aspergillata</name>
    <dbReference type="NCBI Taxonomy" id="240176"/>
    <lineage>
        <taxon>Eukaryota</taxon>
        <taxon>Fungi</taxon>
        <taxon>Dikarya</taxon>
        <taxon>Basidiomycota</taxon>
        <taxon>Agaricomycotina</taxon>
        <taxon>Agaricomycetes</taxon>
        <taxon>Agaricomycetidae</taxon>
        <taxon>Agaricales</taxon>
        <taxon>Agaricineae</taxon>
        <taxon>Psathyrellaceae</taxon>
        <taxon>Coprinopsis</taxon>
    </lineage>
</organism>
<name>A8NVD3_COPC7</name>
<feature type="transmembrane region" description="Helical" evidence="3">
    <location>
        <begin position="197"/>
        <end position="218"/>
    </location>
</feature>
<keyword evidence="6" id="KW-1185">Reference proteome</keyword>
<dbReference type="InterPro" id="IPR011701">
    <property type="entry name" value="MFS"/>
</dbReference>
<reference evidence="5 6" key="1">
    <citation type="journal article" date="2010" name="Proc. Natl. Acad. Sci. U.S.A.">
        <title>Insights into evolution of multicellular fungi from the assembled chromosomes of the mushroom Coprinopsis cinerea (Coprinus cinereus).</title>
        <authorList>
            <person name="Stajich J.E."/>
            <person name="Wilke S.K."/>
            <person name="Ahren D."/>
            <person name="Au C.H."/>
            <person name="Birren B.W."/>
            <person name="Borodovsky M."/>
            <person name="Burns C."/>
            <person name="Canback B."/>
            <person name="Casselton L.A."/>
            <person name="Cheng C.K."/>
            <person name="Deng J."/>
            <person name="Dietrich F.S."/>
            <person name="Fargo D.C."/>
            <person name="Farman M.L."/>
            <person name="Gathman A.C."/>
            <person name="Goldberg J."/>
            <person name="Guigo R."/>
            <person name="Hoegger P.J."/>
            <person name="Hooker J.B."/>
            <person name="Huggins A."/>
            <person name="James T.Y."/>
            <person name="Kamada T."/>
            <person name="Kilaru S."/>
            <person name="Kodira C."/>
            <person name="Kues U."/>
            <person name="Kupfer D."/>
            <person name="Kwan H.S."/>
            <person name="Lomsadze A."/>
            <person name="Li W."/>
            <person name="Lilly W.W."/>
            <person name="Ma L.J."/>
            <person name="Mackey A.J."/>
            <person name="Manning G."/>
            <person name="Martin F."/>
            <person name="Muraguchi H."/>
            <person name="Natvig D.O."/>
            <person name="Palmerini H."/>
            <person name="Ramesh M.A."/>
            <person name="Rehmeyer C.J."/>
            <person name="Roe B.A."/>
            <person name="Shenoy N."/>
            <person name="Stanke M."/>
            <person name="Ter-Hovhannisyan V."/>
            <person name="Tunlid A."/>
            <person name="Velagapudi R."/>
            <person name="Vision T.J."/>
            <person name="Zeng Q."/>
            <person name="Zolan M.E."/>
            <person name="Pukkila P.J."/>
        </authorList>
    </citation>
    <scope>NUCLEOTIDE SEQUENCE [LARGE SCALE GENOMIC DNA]</scope>
    <source>
        <strain evidence="6">Okayama-7 / 130 / ATCC MYA-4618 / FGSC 9003</strain>
    </source>
</reference>
<evidence type="ECO:0000256" key="4">
    <source>
        <dbReference type="SAM" id="SignalP"/>
    </source>
</evidence>
<feature type="transmembrane region" description="Helical" evidence="3">
    <location>
        <begin position="307"/>
        <end position="326"/>
    </location>
</feature>
<dbReference type="SUPFAM" id="SSF103473">
    <property type="entry name" value="MFS general substrate transporter"/>
    <property type="match status" value="1"/>
</dbReference>
<dbReference type="HOGENOM" id="CLU_001265_1_1_1"/>
<feature type="chain" id="PRO_5002726638" evidence="4">
    <location>
        <begin position="17"/>
        <end position="460"/>
    </location>
</feature>
<protein>
    <submittedName>
        <fullName evidence="5">Monocarboxylate permease</fullName>
    </submittedName>
</protein>
<dbReference type="InterPro" id="IPR036259">
    <property type="entry name" value="MFS_trans_sf"/>
</dbReference>
<dbReference type="InterPro" id="IPR050327">
    <property type="entry name" value="Proton-linked_MCT"/>
</dbReference>
<evidence type="ECO:0000256" key="3">
    <source>
        <dbReference type="SAM" id="Phobius"/>
    </source>
</evidence>
<comment type="similarity">
    <text evidence="2">Belongs to the major facilitator superfamily. Monocarboxylate porter (TC 2.A.1.13) family.</text>
</comment>
<feature type="transmembrane region" description="Helical" evidence="3">
    <location>
        <begin position="273"/>
        <end position="295"/>
    </location>
</feature>
<dbReference type="PANTHER" id="PTHR11360:SF234">
    <property type="entry name" value="MFS-TYPE TRANSPORTER DBAD-RELATED"/>
    <property type="match status" value="1"/>
</dbReference>
<feature type="transmembrane region" description="Helical" evidence="3">
    <location>
        <begin position="162"/>
        <end position="185"/>
    </location>
</feature>
<sequence>MRFALEILMGLKVTWAAKWDSPRKAEDGCHWNVVVNMKSKRDSEANSDETLRSSVGSVIEVKVVDVAESQQQAADEFPEGGLQAWLTVVGSYINAFGVYQDFYVREYLQNSTPSSIGWIGGTQIFLNFSMGLFTGRAFDRGYFVILHAIALFMLSLSHPGSYYQVFLTNGVALGAACGITYIPSLGIVSHYFHRRRAIAIGIVSSGSALGAILHPIMLNRLFHSHLGFHNGVRVSACINVTLLVVASLIMRTRLPPKAVQKFPIIEWLKEPPYLLLLIAGLFSFLGLFFPVFYLQLNAITHGVDKKFAFYALSILNAASVCGRMIPNALAPKLGLFNLLVFFTTGTGVSVLCMAAMRDATSTALFAIFFGFCSGACIALVPATIGLLSKDMNEFGTRLGLFFGIGGVLGLFATPISGALLTSEFRWINAILFSGITLIISGLFYTISRCYIARRKNTQIL</sequence>
<dbReference type="Gene3D" id="1.20.1250.20">
    <property type="entry name" value="MFS general substrate transporter like domains"/>
    <property type="match status" value="2"/>
</dbReference>
<evidence type="ECO:0000313" key="6">
    <source>
        <dbReference type="Proteomes" id="UP000001861"/>
    </source>
</evidence>
<comment type="caution">
    <text evidence="5">The sequence shown here is derived from an EMBL/GenBank/DDBJ whole genome shotgun (WGS) entry which is preliminary data.</text>
</comment>
<dbReference type="KEGG" id="cci:CC1G_06248"/>
<dbReference type="GO" id="GO:0016020">
    <property type="term" value="C:membrane"/>
    <property type="evidence" value="ECO:0007669"/>
    <property type="project" value="UniProtKB-SubCell"/>
</dbReference>
<keyword evidence="3" id="KW-0812">Transmembrane</keyword>
<dbReference type="Pfam" id="PF07690">
    <property type="entry name" value="MFS_1"/>
    <property type="match status" value="1"/>
</dbReference>
<dbReference type="OMA" id="WIGGIQI"/>
<evidence type="ECO:0000256" key="2">
    <source>
        <dbReference type="ARBA" id="ARBA00006727"/>
    </source>
</evidence>
<feature type="transmembrane region" description="Helical" evidence="3">
    <location>
        <begin position="137"/>
        <end position="156"/>
    </location>
</feature>
<keyword evidence="3" id="KW-1133">Transmembrane helix</keyword>
<dbReference type="EMBL" id="AACS02000004">
    <property type="protein sequence ID" value="EAU85232.2"/>
    <property type="molecule type" value="Genomic_DNA"/>
</dbReference>
<dbReference type="PANTHER" id="PTHR11360">
    <property type="entry name" value="MONOCARBOXYLATE TRANSPORTER"/>
    <property type="match status" value="1"/>
</dbReference>
<dbReference type="InParanoid" id="A8NVD3"/>
<gene>
    <name evidence="5" type="ORF">CC1G_06248</name>
</gene>